<organism evidence="4 5">
    <name type="scientific">Rhodoferax lacus</name>
    <dbReference type="NCBI Taxonomy" id="2184758"/>
    <lineage>
        <taxon>Bacteria</taxon>
        <taxon>Pseudomonadati</taxon>
        <taxon>Pseudomonadota</taxon>
        <taxon>Betaproteobacteria</taxon>
        <taxon>Burkholderiales</taxon>
        <taxon>Comamonadaceae</taxon>
        <taxon>Rhodoferax</taxon>
    </lineage>
</organism>
<dbReference type="Proteomes" id="UP000260665">
    <property type="component" value="Unassembled WGS sequence"/>
</dbReference>
<keyword evidence="1 2" id="KW-0597">Phosphoprotein</keyword>
<dbReference type="SUPFAM" id="SSF52172">
    <property type="entry name" value="CheY-like"/>
    <property type="match status" value="1"/>
</dbReference>
<dbReference type="PROSITE" id="PS50110">
    <property type="entry name" value="RESPONSE_REGULATORY"/>
    <property type="match status" value="1"/>
</dbReference>
<dbReference type="RefSeq" id="WP_117175563.1">
    <property type="nucleotide sequence ID" value="NZ_QFZK01000003.1"/>
</dbReference>
<gene>
    <name evidence="4" type="ORF">DIC66_07325</name>
</gene>
<dbReference type="InterPro" id="IPR001789">
    <property type="entry name" value="Sig_transdc_resp-reg_receiver"/>
</dbReference>
<dbReference type="Gene3D" id="3.40.50.2300">
    <property type="match status" value="1"/>
</dbReference>
<evidence type="ECO:0000259" key="3">
    <source>
        <dbReference type="PROSITE" id="PS50110"/>
    </source>
</evidence>
<dbReference type="PANTHER" id="PTHR44591">
    <property type="entry name" value="STRESS RESPONSE REGULATOR PROTEIN 1"/>
    <property type="match status" value="1"/>
</dbReference>
<dbReference type="SMART" id="SM00448">
    <property type="entry name" value="REC"/>
    <property type="match status" value="1"/>
</dbReference>
<dbReference type="AlphaFoldDB" id="A0A3E1REK8"/>
<name>A0A3E1REK8_9BURK</name>
<feature type="domain" description="Response regulatory" evidence="3">
    <location>
        <begin position="7"/>
        <end position="123"/>
    </location>
</feature>
<feature type="modified residue" description="4-aspartylphosphate" evidence="2">
    <location>
        <position position="58"/>
    </location>
</feature>
<dbReference type="PANTHER" id="PTHR44591:SF3">
    <property type="entry name" value="RESPONSE REGULATORY DOMAIN-CONTAINING PROTEIN"/>
    <property type="match status" value="1"/>
</dbReference>
<dbReference type="InterPro" id="IPR050595">
    <property type="entry name" value="Bact_response_regulator"/>
</dbReference>
<evidence type="ECO:0000256" key="2">
    <source>
        <dbReference type="PROSITE-ProRule" id="PRU00169"/>
    </source>
</evidence>
<comment type="caution">
    <text evidence="4">The sequence shown here is derived from an EMBL/GenBank/DDBJ whole genome shotgun (WGS) entry which is preliminary data.</text>
</comment>
<accession>A0A3E1REK8</accession>
<keyword evidence="5" id="KW-1185">Reference proteome</keyword>
<sequence length="136" mass="14859">MQTTDISTLLVDDNTTFLNTVFGVLKQVVGVQVVGCAKDGLEALELVFNLRPELVLLDLSMPRLGGLELATRLVALPTPPTIIILSMHDSDAYRQAAQRAGAAAFVNKDNFMAELVPLLESLISERQQRQQKEANP</sequence>
<evidence type="ECO:0000256" key="1">
    <source>
        <dbReference type="ARBA" id="ARBA00022553"/>
    </source>
</evidence>
<reference evidence="4 5" key="1">
    <citation type="submission" date="2018-05" db="EMBL/GenBank/DDBJ databases">
        <title>Rhodoferax soyangensis sp.nov., isolated from an oligotrophic freshwater lake.</title>
        <authorList>
            <person name="Park M."/>
        </authorList>
    </citation>
    <scope>NUCLEOTIDE SEQUENCE [LARGE SCALE GENOMIC DNA]</scope>
    <source>
        <strain evidence="4 5">IMCC26218</strain>
    </source>
</reference>
<dbReference type="OrthoDB" id="9793549at2"/>
<dbReference type="GO" id="GO:0000160">
    <property type="term" value="P:phosphorelay signal transduction system"/>
    <property type="evidence" value="ECO:0007669"/>
    <property type="project" value="InterPro"/>
</dbReference>
<dbReference type="Pfam" id="PF00072">
    <property type="entry name" value="Response_reg"/>
    <property type="match status" value="1"/>
</dbReference>
<evidence type="ECO:0000313" key="5">
    <source>
        <dbReference type="Proteomes" id="UP000260665"/>
    </source>
</evidence>
<proteinExistence type="predicted"/>
<dbReference type="InterPro" id="IPR011006">
    <property type="entry name" value="CheY-like_superfamily"/>
</dbReference>
<dbReference type="EMBL" id="QFZK01000003">
    <property type="protein sequence ID" value="RFO97661.1"/>
    <property type="molecule type" value="Genomic_DNA"/>
</dbReference>
<evidence type="ECO:0000313" key="4">
    <source>
        <dbReference type="EMBL" id="RFO97661.1"/>
    </source>
</evidence>
<protein>
    <submittedName>
        <fullName evidence="4">Two-component system response regulator</fullName>
    </submittedName>
</protein>